<name>W8X0N4_CASD6</name>
<evidence type="ECO:0000256" key="5">
    <source>
        <dbReference type="ARBA" id="ARBA00022694"/>
    </source>
</evidence>
<evidence type="ECO:0000256" key="4">
    <source>
        <dbReference type="ARBA" id="ARBA00022490"/>
    </source>
</evidence>
<comment type="subcellular location">
    <subcellularLocation>
        <location evidence="1">Cytoplasm</location>
    </subcellularLocation>
</comment>
<feature type="region of interest" description="Disordered" evidence="11">
    <location>
        <begin position="1"/>
        <end position="54"/>
    </location>
</feature>
<dbReference type="PATRIC" id="fig|1437824.5.peg.2984"/>
<evidence type="ECO:0000256" key="1">
    <source>
        <dbReference type="ARBA" id="ARBA00004496"/>
    </source>
</evidence>
<evidence type="ECO:0000256" key="11">
    <source>
        <dbReference type="SAM" id="MobiDB-lite"/>
    </source>
</evidence>
<evidence type="ECO:0000313" key="13">
    <source>
        <dbReference type="Proteomes" id="UP000019805"/>
    </source>
</evidence>
<dbReference type="InterPro" id="IPR027417">
    <property type="entry name" value="P-loop_NTPase"/>
</dbReference>
<dbReference type="Proteomes" id="UP000019805">
    <property type="component" value="Chromosome"/>
</dbReference>
<organism evidence="12 13">
    <name type="scientific">Castellaniella defragrans (strain DSM 12143 / CCUG 39792 / 65Phen)</name>
    <name type="common">Alcaligenes defragrans</name>
    <dbReference type="NCBI Taxonomy" id="1437824"/>
    <lineage>
        <taxon>Bacteria</taxon>
        <taxon>Pseudomonadati</taxon>
        <taxon>Pseudomonadota</taxon>
        <taxon>Betaproteobacteria</taxon>
        <taxon>Burkholderiales</taxon>
        <taxon>Alcaligenaceae</taxon>
        <taxon>Castellaniella</taxon>
    </lineage>
</organism>
<comment type="similarity">
    <text evidence="2">Belongs to the TsaE family.</text>
</comment>
<dbReference type="SUPFAM" id="SSF52540">
    <property type="entry name" value="P-loop containing nucleoside triphosphate hydrolases"/>
    <property type="match status" value="1"/>
</dbReference>
<evidence type="ECO:0000313" key="12">
    <source>
        <dbReference type="EMBL" id="CDM25464.1"/>
    </source>
</evidence>
<dbReference type="NCBIfam" id="TIGR00150">
    <property type="entry name" value="T6A_YjeE"/>
    <property type="match status" value="1"/>
</dbReference>
<keyword evidence="5" id="KW-0819">tRNA processing</keyword>
<dbReference type="EMBL" id="HG916765">
    <property type="protein sequence ID" value="CDM25464.1"/>
    <property type="molecule type" value="Genomic_DNA"/>
</dbReference>
<dbReference type="KEGG" id="cdn:BN940_15101"/>
<dbReference type="GO" id="GO:0002949">
    <property type="term" value="P:tRNA threonylcarbamoyladenosine modification"/>
    <property type="evidence" value="ECO:0007669"/>
    <property type="project" value="InterPro"/>
</dbReference>
<evidence type="ECO:0000256" key="8">
    <source>
        <dbReference type="ARBA" id="ARBA00022840"/>
    </source>
</evidence>
<dbReference type="GO" id="GO:0005524">
    <property type="term" value="F:ATP binding"/>
    <property type="evidence" value="ECO:0007669"/>
    <property type="project" value="UniProtKB-KW"/>
</dbReference>
<keyword evidence="13" id="KW-1185">Reference proteome</keyword>
<dbReference type="Gene3D" id="3.40.50.300">
    <property type="entry name" value="P-loop containing nucleotide triphosphate hydrolases"/>
    <property type="match status" value="1"/>
</dbReference>
<keyword evidence="8" id="KW-0067">ATP-binding</keyword>
<dbReference type="PANTHER" id="PTHR33540:SF2">
    <property type="entry name" value="TRNA THREONYLCARBAMOYLADENOSINE BIOSYNTHESIS PROTEIN TSAE"/>
    <property type="match status" value="1"/>
</dbReference>
<keyword evidence="7" id="KW-0547">Nucleotide-binding</keyword>
<protein>
    <recommendedName>
        <fullName evidence="3">tRNA threonylcarbamoyladenosine biosynthesis protein TsaE</fullName>
    </recommendedName>
    <alternativeName>
        <fullName evidence="10">t(6)A37 threonylcarbamoyladenosine biosynthesis protein TsaE</fullName>
    </alternativeName>
</protein>
<evidence type="ECO:0000256" key="6">
    <source>
        <dbReference type="ARBA" id="ARBA00022723"/>
    </source>
</evidence>
<reference evidence="12 13" key="1">
    <citation type="journal article" date="2014" name="BMC Microbiol.">
        <title>The oxygen-independent metabolism of cyclic monoterpenes in Castellaniella defragrans 65Phen.</title>
        <authorList>
            <person name="Petasch J."/>
            <person name="Disch E.M."/>
            <person name="Markert S."/>
            <person name="Becher D."/>
            <person name="Schweder T."/>
            <person name="Huttel B."/>
            <person name="Reinhardt R."/>
            <person name="Harder J."/>
        </authorList>
    </citation>
    <scope>NUCLEOTIDE SEQUENCE [LARGE SCALE GENOMIC DNA]</scope>
    <source>
        <strain evidence="12">65Phen</strain>
    </source>
</reference>
<dbReference type="InterPro" id="IPR003442">
    <property type="entry name" value="T6A_TsaE"/>
</dbReference>
<evidence type="ECO:0000256" key="2">
    <source>
        <dbReference type="ARBA" id="ARBA00007599"/>
    </source>
</evidence>
<dbReference type="eggNOG" id="COG0802">
    <property type="taxonomic scope" value="Bacteria"/>
</dbReference>
<evidence type="ECO:0000256" key="9">
    <source>
        <dbReference type="ARBA" id="ARBA00022842"/>
    </source>
</evidence>
<dbReference type="GO" id="GO:0046872">
    <property type="term" value="F:metal ion binding"/>
    <property type="evidence" value="ECO:0007669"/>
    <property type="project" value="UniProtKB-KW"/>
</dbReference>
<dbReference type="STRING" id="1437824.BN940_15101"/>
<dbReference type="HOGENOM" id="CLU_1486517_0_0_4"/>
<dbReference type="Pfam" id="PF02367">
    <property type="entry name" value="TsaE"/>
    <property type="match status" value="1"/>
</dbReference>
<dbReference type="AlphaFoldDB" id="W8X0N4"/>
<keyword evidence="4" id="KW-0963">Cytoplasm</keyword>
<gene>
    <name evidence="12" type="ORF">BN940_15101</name>
</gene>
<dbReference type="GO" id="GO:0005737">
    <property type="term" value="C:cytoplasm"/>
    <property type="evidence" value="ECO:0007669"/>
    <property type="project" value="UniProtKB-SubCell"/>
</dbReference>
<evidence type="ECO:0000256" key="10">
    <source>
        <dbReference type="ARBA" id="ARBA00032441"/>
    </source>
</evidence>
<evidence type="ECO:0000256" key="3">
    <source>
        <dbReference type="ARBA" id="ARBA00019010"/>
    </source>
</evidence>
<proteinExistence type="inferred from homology"/>
<sequence>MAGCRNLNPGGPHHDSPASFHRLAPAGRRRHRCPGATAGRTGLRPRPGRPRRRGRIHLRGELGTGKTTLARALLRAAGVTGRIKSPSYALLESYNVSNLYFYHFDFYRFSDAHEWRDAGFDELLDEHAVVLIEWPEQAGTRLPPPDLDIRLEYDGAGRHARLTACSEKGQQWLTHLDPPRR</sequence>
<keyword evidence="9" id="KW-0460">Magnesium</keyword>
<evidence type="ECO:0000256" key="7">
    <source>
        <dbReference type="ARBA" id="ARBA00022741"/>
    </source>
</evidence>
<dbReference type="PANTHER" id="PTHR33540">
    <property type="entry name" value="TRNA THREONYLCARBAMOYLADENOSINE BIOSYNTHESIS PROTEIN TSAE"/>
    <property type="match status" value="1"/>
</dbReference>
<accession>W8X0N4</accession>
<keyword evidence="6" id="KW-0479">Metal-binding</keyword>